<dbReference type="AlphaFoldDB" id="A0A2W2B7V1"/>
<comment type="caution">
    <text evidence="1">The sequence shown here is derived from an EMBL/GenBank/DDBJ whole genome shotgun (WGS) entry which is preliminary data.</text>
</comment>
<proteinExistence type="predicted"/>
<evidence type="ECO:0000313" key="2">
    <source>
        <dbReference type="Proteomes" id="UP000248764"/>
    </source>
</evidence>
<gene>
    <name evidence="1" type="ORF">C1I92_12315</name>
</gene>
<sequence>MADVDYEACRYSVTVRTDDPAVLHMLRGLTQQCESGRFKQIAWGGTGERDWAVADHEVTFRFSAPTDRSRFRSEARRLLPDGSWTELRSDDNDPATRQRS</sequence>
<name>A0A2W2B7V1_9ACTN</name>
<accession>A0A2W2B7V1</accession>
<evidence type="ECO:0000313" key="1">
    <source>
        <dbReference type="EMBL" id="PZF83551.1"/>
    </source>
</evidence>
<organism evidence="1 2">
    <name type="scientific">Jiangella anatolica</name>
    <dbReference type="NCBI Taxonomy" id="2670374"/>
    <lineage>
        <taxon>Bacteria</taxon>
        <taxon>Bacillati</taxon>
        <taxon>Actinomycetota</taxon>
        <taxon>Actinomycetes</taxon>
        <taxon>Jiangellales</taxon>
        <taxon>Jiangellaceae</taxon>
        <taxon>Jiangella</taxon>
    </lineage>
</organism>
<reference evidence="1 2" key="1">
    <citation type="submission" date="2018-01" db="EMBL/GenBank/DDBJ databases">
        <title>Draft genome sequence of Jiangella sp. GTF31.</title>
        <authorList>
            <person name="Sahin N."/>
            <person name="Ay H."/>
            <person name="Saygin H."/>
        </authorList>
    </citation>
    <scope>NUCLEOTIDE SEQUENCE [LARGE SCALE GENOMIC DNA]</scope>
    <source>
        <strain evidence="1 2">GTF31</strain>
    </source>
</reference>
<dbReference type="Proteomes" id="UP000248764">
    <property type="component" value="Unassembled WGS sequence"/>
</dbReference>
<protein>
    <submittedName>
        <fullName evidence="1">Uncharacterized protein</fullName>
    </submittedName>
</protein>
<dbReference type="RefSeq" id="WP_111254954.1">
    <property type="nucleotide sequence ID" value="NZ_POTW01000024.1"/>
</dbReference>
<keyword evidence="2" id="KW-1185">Reference proteome</keyword>
<dbReference type="EMBL" id="POTW01000024">
    <property type="protein sequence ID" value="PZF83551.1"/>
    <property type="molecule type" value="Genomic_DNA"/>
</dbReference>